<dbReference type="Pfam" id="PF00067">
    <property type="entry name" value="p450"/>
    <property type="match status" value="1"/>
</dbReference>
<dbReference type="GO" id="GO:0005506">
    <property type="term" value="F:iron ion binding"/>
    <property type="evidence" value="ECO:0007669"/>
    <property type="project" value="InterPro"/>
</dbReference>
<protein>
    <recommendedName>
        <fullName evidence="6">Cytochrome P450</fullName>
    </recommendedName>
</protein>
<dbReference type="InterPro" id="IPR050196">
    <property type="entry name" value="Cytochrome_P450_Monoox"/>
</dbReference>
<dbReference type="Gene3D" id="1.10.630.10">
    <property type="entry name" value="Cytochrome P450"/>
    <property type="match status" value="1"/>
</dbReference>
<dbReference type="GO" id="GO:0020037">
    <property type="term" value="F:heme binding"/>
    <property type="evidence" value="ECO:0007669"/>
    <property type="project" value="InterPro"/>
</dbReference>
<accession>A0A9X0D9F4</accession>
<dbReference type="Proteomes" id="UP001163046">
    <property type="component" value="Unassembled WGS sequence"/>
</dbReference>
<proteinExistence type="inferred from homology"/>
<feature type="binding site" description="axial binding residue" evidence="2">
    <location>
        <position position="302"/>
    </location>
    <ligand>
        <name>heme</name>
        <dbReference type="ChEBI" id="CHEBI:30413"/>
    </ligand>
    <ligandPart>
        <name>Fe</name>
        <dbReference type="ChEBI" id="CHEBI:18248"/>
    </ligandPart>
</feature>
<keyword evidence="3" id="KW-0503">Monooxygenase</keyword>
<dbReference type="GO" id="GO:0004497">
    <property type="term" value="F:monooxygenase activity"/>
    <property type="evidence" value="ECO:0007669"/>
    <property type="project" value="UniProtKB-KW"/>
</dbReference>
<evidence type="ECO:0000256" key="1">
    <source>
        <dbReference type="ARBA" id="ARBA00010617"/>
    </source>
</evidence>
<keyword evidence="2 3" id="KW-0349">Heme</keyword>
<dbReference type="PANTHER" id="PTHR24291:SF175">
    <property type="entry name" value="CYTOCHROME P450"/>
    <property type="match status" value="1"/>
</dbReference>
<evidence type="ECO:0000256" key="3">
    <source>
        <dbReference type="RuleBase" id="RU000461"/>
    </source>
</evidence>
<dbReference type="InterPro" id="IPR001128">
    <property type="entry name" value="Cyt_P450"/>
</dbReference>
<evidence type="ECO:0000313" key="4">
    <source>
        <dbReference type="EMBL" id="KAJ7391710.1"/>
    </source>
</evidence>
<dbReference type="InterPro" id="IPR002401">
    <property type="entry name" value="Cyt_P450_E_grp-I"/>
</dbReference>
<reference evidence="4" key="1">
    <citation type="submission" date="2023-01" db="EMBL/GenBank/DDBJ databases">
        <title>Genome assembly of the deep-sea coral Lophelia pertusa.</title>
        <authorList>
            <person name="Herrera S."/>
            <person name="Cordes E."/>
        </authorList>
    </citation>
    <scope>NUCLEOTIDE SEQUENCE</scope>
    <source>
        <strain evidence="4">USNM1676648</strain>
        <tissue evidence="4">Polyp</tissue>
    </source>
</reference>
<dbReference type="InterPro" id="IPR017972">
    <property type="entry name" value="Cyt_P450_CS"/>
</dbReference>
<comment type="cofactor">
    <cofactor evidence="2">
        <name>heme</name>
        <dbReference type="ChEBI" id="CHEBI:30413"/>
    </cofactor>
</comment>
<dbReference type="PRINTS" id="PR00463">
    <property type="entry name" value="EP450I"/>
</dbReference>
<keyword evidence="5" id="KW-1185">Reference proteome</keyword>
<keyword evidence="3" id="KW-0560">Oxidoreductase</keyword>
<comment type="caution">
    <text evidence="4">The sequence shown here is derived from an EMBL/GenBank/DDBJ whole genome shotgun (WGS) entry which is preliminary data.</text>
</comment>
<dbReference type="AlphaFoldDB" id="A0A9X0D9F4"/>
<dbReference type="PANTHER" id="PTHR24291">
    <property type="entry name" value="CYTOCHROME P450 FAMILY 4"/>
    <property type="match status" value="1"/>
</dbReference>
<gene>
    <name evidence="4" type="ORF">OS493_017407</name>
</gene>
<evidence type="ECO:0008006" key="6">
    <source>
        <dbReference type="Google" id="ProtNLM"/>
    </source>
</evidence>
<dbReference type="EMBL" id="MU825405">
    <property type="protein sequence ID" value="KAJ7391710.1"/>
    <property type="molecule type" value="Genomic_DNA"/>
</dbReference>
<name>A0A9X0D9F4_9CNID</name>
<keyword evidence="2 3" id="KW-0408">Iron</keyword>
<keyword evidence="2 3" id="KW-0479">Metal-binding</keyword>
<dbReference type="SUPFAM" id="SSF48264">
    <property type="entry name" value="Cytochrome P450"/>
    <property type="match status" value="1"/>
</dbReference>
<dbReference type="InterPro" id="IPR036396">
    <property type="entry name" value="Cyt_P450_sf"/>
</dbReference>
<organism evidence="4 5">
    <name type="scientific">Desmophyllum pertusum</name>
    <dbReference type="NCBI Taxonomy" id="174260"/>
    <lineage>
        <taxon>Eukaryota</taxon>
        <taxon>Metazoa</taxon>
        <taxon>Cnidaria</taxon>
        <taxon>Anthozoa</taxon>
        <taxon>Hexacorallia</taxon>
        <taxon>Scleractinia</taxon>
        <taxon>Caryophylliina</taxon>
        <taxon>Caryophylliidae</taxon>
        <taxon>Desmophyllum</taxon>
    </lineage>
</organism>
<dbReference type="PRINTS" id="PR00385">
    <property type="entry name" value="P450"/>
</dbReference>
<evidence type="ECO:0000256" key="2">
    <source>
        <dbReference type="PIRSR" id="PIRSR602401-1"/>
    </source>
</evidence>
<evidence type="ECO:0000313" key="5">
    <source>
        <dbReference type="Proteomes" id="UP001163046"/>
    </source>
</evidence>
<dbReference type="PROSITE" id="PS00086">
    <property type="entry name" value="CYTOCHROME_P450"/>
    <property type="match status" value="1"/>
</dbReference>
<sequence length="356" mass="40119">MVDDFKEVASNLVKLWTEQVNSSTEGVSEVPVYTDLTHLTLDIIGRCAFGYNFNTVLSGESEISTAFSAVIKGINFGRMMRLNIIPLYDYLPVAENKKARKALEMTDGTVLEVIRERRKRKNEGIISSKRDLLGLLMDQYDEETGSTMDDELLRAQVFTFMLAGHETTSVSMMWTLYELARHPDIVEQIREELQLIMKDSSEMTWTKLGEMKFLGNVIKESLRLHSPAAMTIRVAKESDVIGGYEIPKGTVVALGIDAVHLSPKFWKDPHAFDPHRFDGNDDSHPVVHPYAFVPFSAGPRSCIGNKFAMAEMKAVLSTLVQQFVFEEIPGFTVTPVVRLTVKSDPPLRLRIRKLTD</sequence>
<dbReference type="OrthoDB" id="1470350at2759"/>
<dbReference type="GO" id="GO:0016705">
    <property type="term" value="F:oxidoreductase activity, acting on paired donors, with incorporation or reduction of molecular oxygen"/>
    <property type="evidence" value="ECO:0007669"/>
    <property type="project" value="InterPro"/>
</dbReference>
<comment type="similarity">
    <text evidence="1 3">Belongs to the cytochrome P450 family.</text>
</comment>